<dbReference type="AlphaFoldDB" id="A0A846YKP0"/>
<dbReference type="FunFam" id="3.40.50.300:FF:000021">
    <property type="entry name" value="Lon protease homolog"/>
    <property type="match status" value="1"/>
</dbReference>
<evidence type="ECO:0000313" key="22">
    <source>
        <dbReference type="EMBL" id="NKY59413.1"/>
    </source>
</evidence>
<keyword evidence="3 14" id="KW-0645">Protease</keyword>
<sequence>MTTPLNLPVLFLTDPIVLPGMVVPIELDESAQAAIDAAQAAKTGTVLLAPRLTEGYAAYGVLATIEQIGRMRGGTPAAVLKAERRAKIGHGVTGPGAALWVEAEPVETPAADGRTRELADEYKKLVVSVLQRREAWQVIDAVNQLTDPSAIADTAGYAAYLTAEQKRELLETPDVATRLNRLIEWTRAHIAEAEVTEKIGDEVRENMEKSQREFLLRQQLNAIRKELGEDEPDGADDYRTRVEQADLPESVREAALREVSRLERSSDQSPETGWIRTWLDTVLELPWQVKTTDSTDVAAARAVLDADHHGLDEVKDRMVEYLAVRARRARRGLEVVGGRGSGAVLVLAGPPGVGKTSLGESVARALGRKFVRVALGGVRDEAEIRGHRRTYVGAMPGRIVRAIKEAGSMNPVVLLDEVDKLGADFRGDPASALLEVLDPAQNHTFRDHYLDMDLDLSDVLFLATANVMETIPGPLLDRMEVITVDGYTEDDKVAIARDFLLPRQLERNALTAEEVQVTDAALREVAADYTREAGVRQMERLIAKILRKAATRLSETGDSGTTPSGFEADTERGADVARGLGYDPELGYGPIGKAAAGISAPSESLRIDAADLKDYLGRPRFTPDSAERTAVPGVATGLAVTGLGGDVLYIEANTAEGERNLTLTGQLGDVMKESAQIALTYVRSHLGEIGIEPGVFERSLHLHVPAGAVPKDGPSAGVTMVTALVSLALGRPVRSDVGMTGEVTLNGRVLPIGGVKQKLLAAQRAGLKTVFIPARNEADLDDVPADVLAELDVRPVADVAEILAHAIEPIREPAFDNRSLAATA</sequence>
<evidence type="ECO:0000256" key="4">
    <source>
        <dbReference type="ARBA" id="ARBA00022741"/>
    </source>
</evidence>
<comment type="function">
    <text evidence="10 14">ATP-dependent serine protease that mediates the selective degradation of mutant and abnormal proteins as well as certain short-lived regulatory proteins. Required for cellular homeostasis and for survival from DNA damage and developmental changes induced by stress. Degrades polypeptides processively to yield small peptide fragments that are 5 to 10 amino acids long. Binds to DNA in a double-stranded, site-specific manner.</text>
</comment>
<dbReference type="Proteomes" id="UP000570678">
    <property type="component" value="Unassembled WGS sequence"/>
</dbReference>
<evidence type="ECO:0000256" key="9">
    <source>
        <dbReference type="ARBA" id="ARBA00050665"/>
    </source>
</evidence>
<evidence type="ECO:0000256" key="8">
    <source>
        <dbReference type="ARBA" id="ARBA00023016"/>
    </source>
</evidence>
<evidence type="ECO:0000256" key="17">
    <source>
        <dbReference type="PIRSR" id="PIRSR001174-2"/>
    </source>
</evidence>
<dbReference type="GO" id="GO:0004252">
    <property type="term" value="F:serine-type endopeptidase activity"/>
    <property type="evidence" value="ECO:0007669"/>
    <property type="project" value="UniProtKB-UniRule"/>
</dbReference>
<keyword evidence="23" id="KW-1185">Reference proteome</keyword>
<dbReference type="Pfam" id="PF02190">
    <property type="entry name" value="LON_substr_bdg"/>
    <property type="match status" value="1"/>
</dbReference>
<dbReference type="SMART" id="SM00464">
    <property type="entry name" value="LON"/>
    <property type="match status" value="1"/>
</dbReference>
<evidence type="ECO:0000256" key="16">
    <source>
        <dbReference type="PIRSR" id="PIRSR001174-1"/>
    </source>
</evidence>
<keyword evidence="8 14" id="KW-0346">Stress response</keyword>
<dbReference type="InterPro" id="IPR003959">
    <property type="entry name" value="ATPase_AAA_core"/>
</dbReference>
<dbReference type="InterPro" id="IPR027543">
    <property type="entry name" value="Lon_bac"/>
</dbReference>
<evidence type="ECO:0000256" key="1">
    <source>
        <dbReference type="ARBA" id="ARBA00004496"/>
    </source>
</evidence>
<dbReference type="Gene3D" id="3.30.230.10">
    <property type="match status" value="1"/>
</dbReference>
<evidence type="ECO:0000256" key="5">
    <source>
        <dbReference type="ARBA" id="ARBA00022801"/>
    </source>
</evidence>
<evidence type="ECO:0000256" key="19">
    <source>
        <dbReference type="RuleBase" id="RU000591"/>
    </source>
</evidence>
<dbReference type="InterPro" id="IPR027065">
    <property type="entry name" value="Lon_Prtase"/>
</dbReference>
<comment type="subunit">
    <text evidence="14 15">Homohexamer. Organized in a ring with a central cavity.</text>
</comment>
<keyword evidence="4 14" id="KW-0547">Nucleotide-binding</keyword>
<dbReference type="InterPro" id="IPR003111">
    <property type="entry name" value="Lon_prtase_N"/>
</dbReference>
<organism evidence="22 23">
    <name type="scientific">Nocardia flavorosea</name>
    <dbReference type="NCBI Taxonomy" id="53429"/>
    <lineage>
        <taxon>Bacteria</taxon>
        <taxon>Bacillati</taxon>
        <taxon>Actinomycetota</taxon>
        <taxon>Actinomycetes</taxon>
        <taxon>Mycobacteriales</taxon>
        <taxon>Nocardiaceae</taxon>
        <taxon>Nocardia</taxon>
    </lineage>
</organism>
<dbReference type="Pfam" id="PF05362">
    <property type="entry name" value="Lon_C"/>
    <property type="match status" value="1"/>
</dbReference>
<dbReference type="InterPro" id="IPR046336">
    <property type="entry name" value="Lon_prtase_N_sf"/>
</dbReference>
<evidence type="ECO:0000256" key="2">
    <source>
        <dbReference type="ARBA" id="ARBA00022490"/>
    </source>
</evidence>
<comment type="induction">
    <text evidence="14">By heat shock.</text>
</comment>
<dbReference type="PIRSF" id="PIRSF001174">
    <property type="entry name" value="Lon_proteas"/>
    <property type="match status" value="1"/>
</dbReference>
<dbReference type="PROSITE" id="PS01046">
    <property type="entry name" value="LON_SER"/>
    <property type="match status" value="1"/>
</dbReference>
<dbReference type="InterPro" id="IPR015947">
    <property type="entry name" value="PUA-like_sf"/>
</dbReference>
<name>A0A846YKP0_9NOCA</name>
<evidence type="ECO:0000256" key="12">
    <source>
        <dbReference type="ARBA" id="ARBA00071934"/>
    </source>
</evidence>
<keyword evidence="7 14" id="KW-0067">ATP-binding</keyword>
<feature type="domain" description="Lon N-terminal" evidence="21">
    <location>
        <begin position="7"/>
        <end position="190"/>
    </location>
</feature>
<evidence type="ECO:0000313" key="23">
    <source>
        <dbReference type="Proteomes" id="UP000570678"/>
    </source>
</evidence>
<dbReference type="Gene3D" id="1.20.5.5270">
    <property type="match status" value="1"/>
</dbReference>
<dbReference type="InterPro" id="IPR008269">
    <property type="entry name" value="Lon_proteolytic"/>
</dbReference>
<dbReference type="GO" id="GO:0006515">
    <property type="term" value="P:protein quality control for misfolded or incompletely synthesized proteins"/>
    <property type="evidence" value="ECO:0007669"/>
    <property type="project" value="UniProtKB-UniRule"/>
</dbReference>
<dbReference type="PROSITE" id="PS51786">
    <property type="entry name" value="LON_PROTEOLYTIC"/>
    <property type="match status" value="1"/>
</dbReference>
<dbReference type="GO" id="GO:0034605">
    <property type="term" value="P:cellular response to heat"/>
    <property type="evidence" value="ECO:0007669"/>
    <property type="project" value="UniProtKB-UniRule"/>
</dbReference>
<dbReference type="Pfam" id="PF00004">
    <property type="entry name" value="AAA"/>
    <property type="match status" value="1"/>
</dbReference>
<comment type="caution">
    <text evidence="22">The sequence shown here is derived from an EMBL/GenBank/DDBJ whole genome shotgun (WGS) entry which is preliminary data.</text>
</comment>
<dbReference type="SUPFAM" id="SSF52540">
    <property type="entry name" value="P-loop containing nucleoside triphosphate hydrolases"/>
    <property type="match status" value="1"/>
</dbReference>
<dbReference type="InterPro" id="IPR008268">
    <property type="entry name" value="Peptidase_S16_AS"/>
</dbReference>
<evidence type="ECO:0000256" key="14">
    <source>
        <dbReference type="HAMAP-Rule" id="MF_01973"/>
    </source>
</evidence>
<dbReference type="EMBL" id="JAAXOT010000015">
    <property type="protein sequence ID" value="NKY59413.1"/>
    <property type="molecule type" value="Genomic_DNA"/>
</dbReference>
<dbReference type="GO" id="GO:0005737">
    <property type="term" value="C:cytoplasm"/>
    <property type="evidence" value="ECO:0007669"/>
    <property type="project" value="UniProtKB-SubCell"/>
</dbReference>
<comment type="catalytic activity">
    <reaction evidence="9 14 15 18">
        <text>Hydrolysis of proteins in presence of ATP.</text>
        <dbReference type="EC" id="3.4.21.53"/>
    </reaction>
</comment>
<dbReference type="InterPro" id="IPR020568">
    <property type="entry name" value="Ribosomal_Su5_D2-typ_SF"/>
</dbReference>
<feature type="active site" evidence="14 16">
    <location>
        <position position="715"/>
    </location>
</feature>
<feature type="active site" evidence="14 16">
    <location>
        <position position="758"/>
    </location>
</feature>
<dbReference type="EC" id="3.4.21.53" evidence="11 14"/>
<dbReference type="PANTHER" id="PTHR10046">
    <property type="entry name" value="ATP DEPENDENT LON PROTEASE FAMILY MEMBER"/>
    <property type="match status" value="1"/>
</dbReference>
<dbReference type="GO" id="GO:0004176">
    <property type="term" value="F:ATP-dependent peptidase activity"/>
    <property type="evidence" value="ECO:0007669"/>
    <property type="project" value="UniProtKB-UniRule"/>
</dbReference>
<evidence type="ECO:0000256" key="3">
    <source>
        <dbReference type="ARBA" id="ARBA00022670"/>
    </source>
</evidence>
<dbReference type="GO" id="GO:0016887">
    <property type="term" value="F:ATP hydrolysis activity"/>
    <property type="evidence" value="ECO:0007669"/>
    <property type="project" value="UniProtKB-UniRule"/>
</dbReference>
<evidence type="ECO:0000256" key="10">
    <source>
        <dbReference type="ARBA" id="ARBA00053875"/>
    </source>
</evidence>
<evidence type="ECO:0000256" key="13">
    <source>
        <dbReference type="ARBA" id="ARBA00082722"/>
    </source>
</evidence>
<dbReference type="CDD" id="cd19500">
    <property type="entry name" value="RecA-like_Lon"/>
    <property type="match status" value="1"/>
</dbReference>
<comment type="similarity">
    <text evidence="14 15 18 19">Belongs to the peptidase S16 family.</text>
</comment>
<dbReference type="Gene3D" id="3.40.50.300">
    <property type="entry name" value="P-loop containing nucleotide triphosphate hydrolases"/>
    <property type="match status" value="1"/>
</dbReference>
<accession>A0A846YKP0</accession>
<protein>
    <recommendedName>
        <fullName evidence="12 14">Lon protease</fullName>
        <ecNumber evidence="11 14">3.4.21.53</ecNumber>
    </recommendedName>
    <alternativeName>
        <fullName evidence="13 14">ATP-dependent protease La</fullName>
    </alternativeName>
</protein>
<dbReference type="Gene3D" id="2.30.130.40">
    <property type="entry name" value="LON domain-like"/>
    <property type="match status" value="1"/>
</dbReference>
<dbReference type="GO" id="GO:0043565">
    <property type="term" value="F:sequence-specific DNA binding"/>
    <property type="evidence" value="ECO:0007669"/>
    <property type="project" value="UniProtKB-UniRule"/>
</dbReference>
<dbReference type="InterPro" id="IPR027417">
    <property type="entry name" value="P-loop_NTPase"/>
</dbReference>
<dbReference type="InterPro" id="IPR003593">
    <property type="entry name" value="AAA+_ATPase"/>
</dbReference>
<dbReference type="SUPFAM" id="SSF54211">
    <property type="entry name" value="Ribosomal protein S5 domain 2-like"/>
    <property type="match status" value="1"/>
</dbReference>
<dbReference type="HAMAP" id="MF_01973">
    <property type="entry name" value="lon_bact"/>
    <property type="match status" value="1"/>
</dbReference>
<gene>
    <name evidence="14 22" type="primary">lon</name>
    <name evidence="22" type="ORF">HGA15_25305</name>
</gene>
<dbReference type="SUPFAM" id="SSF88697">
    <property type="entry name" value="PUA domain-like"/>
    <property type="match status" value="1"/>
</dbReference>
<reference evidence="22 23" key="1">
    <citation type="submission" date="2020-04" db="EMBL/GenBank/DDBJ databases">
        <title>MicrobeNet Type strains.</title>
        <authorList>
            <person name="Nicholson A.C."/>
        </authorList>
    </citation>
    <scope>NUCLEOTIDE SEQUENCE [LARGE SCALE GENOMIC DNA]</scope>
    <source>
        <strain evidence="22 23">JCM 3332</strain>
    </source>
</reference>
<evidence type="ECO:0000256" key="11">
    <source>
        <dbReference type="ARBA" id="ARBA00066743"/>
    </source>
</evidence>
<dbReference type="Gene3D" id="1.20.58.1480">
    <property type="match status" value="1"/>
</dbReference>
<evidence type="ECO:0000256" key="18">
    <source>
        <dbReference type="PROSITE-ProRule" id="PRU01122"/>
    </source>
</evidence>
<dbReference type="Gene3D" id="1.10.8.60">
    <property type="match status" value="1"/>
</dbReference>
<dbReference type="GO" id="GO:0005524">
    <property type="term" value="F:ATP binding"/>
    <property type="evidence" value="ECO:0007669"/>
    <property type="project" value="UniProtKB-UniRule"/>
</dbReference>
<dbReference type="PROSITE" id="PS51787">
    <property type="entry name" value="LON_N"/>
    <property type="match status" value="1"/>
</dbReference>
<dbReference type="InterPro" id="IPR004815">
    <property type="entry name" value="Lon_bac/euk-typ"/>
</dbReference>
<dbReference type="PRINTS" id="PR00830">
    <property type="entry name" value="ENDOLAPTASE"/>
</dbReference>
<evidence type="ECO:0000256" key="7">
    <source>
        <dbReference type="ARBA" id="ARBA00022840"/>
    </source>
</evidence>
<proteinExistence type="evidence at transcript level"/>
<evidence type="ECO:0000256" key="6">
    <source>
        <dbReference type="ARBA" id="ARBA00022825"/>
    </source>
</evidence>
<keyword evidence="6 14" id="KW-0720">Serine protease</keyword>
<dbReference type="Pfam" id="PF22667">
    <property type="entry name" value="Lon_lid"/>
    <property type="match status" value="1"/>
</dbReference>
<evidence type="ECO:0000256" key="15">
    <source>
        <dbReference type="PIRNR" id="PIRNR001174"/>
    </source>
</evidence>
<evidence type="ECO:0000259" key="21">
    <source>
        <dbReference type="PROSITE" id="PS51787"/>
    </source>
</evidence>
<dbReference type="InterPro" id="IPR054594">
    <property type="entry name" value="Lon_lid"/>
</dbReference>
<dbReference type="InterPro" id="IPR014721">
    <property type="entry name" value="Ribsml_uS5_D2-typ_fold_subgr"/>
</dbReference>
<keyword evidence="2 14" id="KW-0963">Cytoplasm</keyword>
<comment type="subcellular location">
    <subcellularLocation>
        <location evidence="1 14 15">Cytoplasm</location>
    </subcellularLocation>
</comment>
<dbReference type="SMART" id="SM00382">
    <property type="entry name" value="AAA"/>
    <property type="match status" value="1"/>
</dbReference>
<evidence type="ECO:0000259" key="20">
    <source>
        <dbReference type="PROSITE" id="PS51786"/>
    </source>
</evidence>
<feature type="domain" description="Lon proteolytic" evidence="20">
    <location>
        <begin position="629"/>
        <end position="809"/>
    </location>
</feature>
<feature type="binding site" evidence="14 17">
    <location>
        <begin position="349"/>
        <end position="356"/>
    </location>
    <ligand>
        <name>ATP</name>
        <dbReference type="ChEBI" id="CHEBI:30616"/>
    </ligand>
</feature>
<dbReference type="NCBIfam" id="TIGR00763">
    <property type="entry name" value="lon"/>
    <property type="match status" value="1"/>
</dbReference>
<keyword evidence="5 14" id="KW-0378">Hydrolase</keyword>